<comment type="caution">
    <text evidence="7">The sequence shown here is derived from an EMBL/GenBank/DDBJ whole genome shotgun (WGS) entry which is preliminary data.</text>
</comment>
<dbReference type="CDD" id="cd02003">
    <property type="entry name" value="TPP_IolD"/>
    <property type="match status" value="1"/>
</dbReference>
<dbReference type="PANTHER" id="PTHR18968">
    <property type="entry name" value="THIAMINE PYROPHOSPHATE ENZYMES"/>
    <property type="match status" value="1"/>
</dbReference>
<evidence type="ECO:0000256" key="1">
    <source>
        <dbReference type="ARBA" id="ARBA00007812"/>
    </source>
</evidence>
<keyword evidence="8" id="KW-1185">Reference proteome</keyword>
<protein>
    <submittedName>
        <fullName evidence="7">3D-(3,5/4)-trihydroxycyclohexane-1,2-dione acylhydrolase (Decyclizing)</fullName>
        <ecNumber evidence="7">3.7.1.22</ecNumber>
    </submittedName>
</protein>
<dbReference type="InterPro" id="IPR012001">
    <property type="entry name" value="Thiamin_PyroP_enz_TPP-bd_dom"/>
</dbReference>
<feature type="domain" description="Thiamine pyrophosphate enzyme TPP-binding" evidence="5">
    <location>
        <begin position="417"/>
        <end position="576"/>
    </location>
</feature>
<name>A0ABS7UU47_9BACI</name>
<comment type="similarity">
    <text evidence="1 3">Belongs to the TPP enzyme family.</text>
</comment>
<proteinExistence type="inferred from homology"/>
<feature type="domain" description="Thiamine pyrophosphate enzyme central" evidence="4">
    <location>
        <begin position="219"/>
        <end position="350"/>
    </location>
</feature>
<evidence type="ECO:0000256" key="3">
    <source>
        <dbReference type="RuleBase" id="RU362132"/>
    </source>
</evidence>
<evidence type="ECO:0000259" key="6">
    <source>
        <dbReference type="Pfam" id="PF02776"/>
    </source>
</evidence>
<dbReference type="InterPro" id="IPR011766">
    <property type="entry name" value="TPP_enzyme_TPP-bd"/>
</dbReference>
<organism evidence="7 8">
    <name type="scientific">Metabacillus rhizolycopersici</name>
    <dbReference type="NCBI Taxonomy" id="2875709"/>
    <lineage>
        <taxon>Bacteria</taxon>
        <taxon>Bacillati</taxon>
        <taxon>Bacillota</taxon>
        <taxon>Bacilli</taxon>
        <taxon>Bacillales</taxon>
        <taxon>Bacillaceae</taxon>
        <taxon>Metabacillus</taxon>
    </lineage>
</organism>
<dbReference type="Pfam" id="PF02776">
    <property type="entry name" value="TPP_enzyme_N"/>
    <property type="match status" value="1"/>
</dbReference>
<dbReference type="PANTHER" id="PTHR18968:SF9">
    <property type="entry name" value="3D-(3,5_4)-TRIHYDROXYCYCLOHEXANE-1,2-DIONE HYDROLASE"/>
    <property type="match status" value="1"/>
</dbReference>
<dbReference type="Pfam" id="PF00205">
    <property type="entry name" value="TPP_enzyme_M"/>
    <property type="match status" value="1"/>
</dbReference>
<reference evidence="7" key="1">
    <citation type="submission" date="2024-05" db="EMBL/GenBank/DDBJ databases">
        <title>Metabacillus sp. nov., isolated from the rhizosphere soil of tomato plants.</title>
        <authorList>
            <person name="Ma R."/>
        </authorList>
    </citation>
    <scope>NUCLEOTIDE SEQUENCE</scope>
    <source>
        <strain evidence="7">DBTR6</strain>
    </source>
</reference>
<accession>A0ABS7UU47</accession>
<keyword evidence="7" id="KW-0378">Hydrolase</keyword>
<dbReference type="SUPFAM" id="SSF52518">
    <property type="entry name" value="Thiamin diphosphate-binding fold (THDP-binding)"/>
    <property type="match status" value="2"/>
</dbReference>
<dbReference type="CDD" id="cd07035">
    <property type="entry name" value="TPP_PYR_POX_like"/>
    <property type="match status" value="1"/>
</dbReference>
<dbReference type="RefSeq" id="WP_224140160.1">
    <property type="nucleotide sequence ID" value="NZ_JAIQUM010000040.1"/>
</dbReference>
<dbReference type="Gene3D" id="3.40.50.1220">
    <property type="entry name" value="TPP-binding domain"/>
    <property type="match status" value="1"/>
</dbReference>
<dbReference type="InterPro" id="IPR030817">
    <property type="entry name" value="Myo_inos_IolD"/>
</dbReference>
<dbReference type="EMBL" id="JAIQUM010000040">
    <property type="protein sequence ID" value="MBZ5751837.1"/>
    <property type="molecule type" value="Genomic_DNA"/>
</dbReference>
<evidence type="ECO:0000259" key="4">
    <source>
        <dbReference type="Pfam" id="PF00205"/>
    </source>
</evidence>
<dbReference type="GO" id="GO:0102481">
    <property type="term" value="F:3D-(3,5/4)-trihydroxycyclohexane-1,2-dione hydrolase activity"/>
    <property type="evidence" value="ECO:0007669"/>
    <property type="project" value="UniProtKB-EC"/>
</dbReference>
<feature type="domain" description="Thiamine pyrophosphate enzyme N-terminal TPP-binding" evidence="6">
    <location>
        <begin position="31"/>
        <end position="131"/>
    </location>
</feature>
<keyword evidence="2 3" id="KW-0786">Thiamine pyrophosphate</keyword>
<dbReference type="NCBIfam" id="TIGR04377">
    <property type="entry name" value="myo_inos_iolD"/>
    <property type="match status" value="1"/>
</dbReference>
<evidence type="ECO:0000313" key="7">
    <source>
        <dbReference type="EMBL" id="MBZ5751837.1"/>
    </source>
</evidence>
<evidence type="ECO:0000313" key="8">
    <source>
        <dbReference type="Proteomes" id="UP001165287"/>
    </source>
</evidence>
<dbReference type="InterPro" id="IPR012000">
    <property type="entry name" value="Thiamin_PyroP_enz_cen_dom"/>
</dbReference>
<sequence length="621" mass="68456">METIRLTMAQALLKFLDKQYIELDGEERKFVKGIFGIFGHGNVTGMGEALETQSEGLTYIQGKNEQGMVHSATAYAKQKNRLEIFACTTSIGPGALNMVAAAGTATVNRIPVLLLPGDNFATRQPDPVLQQIEDPADYTMAASDAFKPVSKYWDRIQRPEQLMTAALNAMRVLTDPVDTGAVTLALPQDVQSEAYDYPVEFFKKRIHHIERRNPAPSAIERAVELISRKKKPVIIAGGGVHYALATEGLKAFAETFQIPVGETQAGKSALAWDHTLNMGSIGSTGSLASNILAKEADLVIGVGTRLTDFSTSSKTAFQNPDVEFLGINVSSFDALKLDAQSFVSDAKVGLEILTEELKKQGYQTSYEEGQLQTLKENWDAEVDKHFADQREEGLSQTQVLGEINKTIDEKDIIIAAAGSLPGDLHRLWRSSHPKTYHMEYGFSCMGYEVAGALGIKMAEENQEVYTIVGDGSYLMLHSELVTSLQENKKINILLFDNHGFQCIHNLQRGQGSDGFGNEFRYRSEADNRLTGDYMPIDFAANARSLGAKGYTVHTVEELRAALEQAKKETVSTLIDIKVLPGTCTTGYESWWRLGVAEVSPSEKVQKAYVEIEKRRATARKY</sequence>
<dbReference type="InterPro" id="IPR029035">
    <property type="entry name" value="DHS-like_NAD/FAD-binding_dom"/>
</dbReference>
<dbReference type="Pfam" id="PF02775">
    <property type="entry name" value="TPP_enzyme_C"/>
    <property type="match status" value="1"/>
</dbReference>
<evidence type="ECO:0000256" key="2">
    <source>
        <dbReference type="ARBA" id="ARBA00023052"/>
    </source>
</evidence>
<dbReference type="Proteomes" id="UP001165287">
    <property type="component" value="Unassembled WGS sequence"/>
</dbReference>
<dbReference type="InterPro" id="IPR045229">
    <property type="entry name" value="TPP_enz"/>
</dbReference>
<dbReference type="EC" id="3.7.1.22" evidence="7"/>
<dbReference type="InterPro" id="IPR029061">
    <property type="entry name" value="THDP-binding"/>
</dbReference>
<evidence type="ECO:0000259" key="5">
    <source>
        <dbReference type="Pfam" id="PF02775"/>
    </source>
</evidence>
<dbReference type="SUPFAM" id="SSF52467">
    <property type="entry name" value="DHS-like NAD/FAD-binding domain"/>
    <property type="match status" value="1"/>
</dbReference>
<dbReference type="Gene3D" id="3.40.50.970">
    <property type="match status" value="2"/>
</dbReference>
<gene>
    <name evidence="7" type="primary">iolD</name>
    <name evidence="7" type="ORF">K9V48_16685</name>
</gene>